<comment type="pathway">
    <text evidence="10">Isoprenoid biosynthesis; isopentenyl diphosphate biosynthesis via DXP pathway; isopentenyl diphosphate from 1-deoxy-D-xylulose 5-phosphate: step 2/6.</text>
</comment>
<feature type="binding site" evidence="10">
    <location>
        <position position="345"/>
    </location>
    <ligand>
        <name>4-CDP-2-C-methyl-D-erythritol 2-phosphate</name>
        <dbReference type="ChEBI" id="CHEBI:57919"/>
    </ligand>
</feature>
<dbReference type="InterPro" id="IPR003526">
    <property type="entry name" value="MECDP_synthase"/>
</dbReference>
<dbReference type="InterPro" id="IPR029044">
    <property type="entry name" value="Nucleotide-diphossugar_trans"/>
</dbReference>
<dbReference type="NCBIfam" id="NF006899">
    <property type="entry name" value="PRK09382.1"/>
    <property type="match status" value="1"/>
</dbReference>
<comment type="pathway">
    <text evidence="3 10">Isoprenoid biosynthesis; isopentenyl diphosphate biosynthesis via DXP pathway; isopentenyl diphosphate from 1-deoxy-D-xylulose 5-phosphate: step 4/6.</text>
</comment>
<feature type="binding site" evidence="10">
    <location>
        <position position="219"/>
    </location>
    <ligand>
        <name>a divalent metal cation</name>
        <dbReference type="ChEBI" id="CHEBI:60240"/>
    </ligand>
</feature>
<comment type="similarity">
    <text evidence="10">In the C-terminal section; belongs to the IspF family.</text>
</comment>
<dbReference type="GO" id="GO:0046872">
    <property type="term" value="F:metal ion binding"/>
    <property type="evidence" value="ECO:0007669"/>
    <property type="project" value="UniProtKB-KW"/>
</dbReference>
<comment type="similarity">
    <text evidence="10">In the N-terminal section; belongs to the IspD/TarI cytidylyltransferase family. IspD subfamily.</text>
</comment>
<feature type="site" description="Transition state stabilizer" evidence="10">
    <location>
        <position position="15"/>
    </location>
</feature>
<feature type="site" description="Transition state stabilizer" evidence="10">
    <location>
        <position position="243"/>
    </location>
</feature>
<keyword evidence="5 10" id="KW-0548">Nucleotidyltransferase</keyword>
<evidence type="ECO:0000256" key="9">
    <source>
        <dbReference type="ARBA" id="ARBA00023268"/>
    </source>
</evidence>
<evidence type="ECO:0000256" key="5">
    <source>
        <dbReference type="ARBA" id="ARBA00022695"/>
    </source>
</evidence>
<accession>A0AAI9AIC5</accession>
<feature type="binding site" evidence="10">
    <location>
        <begin position="217"/>
        <end position="219"/>
    </location>
    <ligand>
        <name>4-CDP-2-C-methyl-D-erythritol 2-phosphate</name>
        <dbReference type="ChEBI" id="CHEBI:57919"/>
    </ligand>
</feature>
<dbReference type="AlphaFoldDB" id="A0AAI9AIC5"/>
<evidence type="ECO:0000256" key="11">
    <source>
        <dbReference type="RuleBase" id="RU004395"/>
    </source>
</evidence>
<reference evidence="13 14" key="1">
    <citation type="journal article" date="2011" name="Stand. Genomic Sci.">
        <title>Draft genome sequence of Caminibacter mediatlanticus strain TB-2, an epsilonproteobacterium isolated from a deep-sea hydrothermal vent.</title>
        <authorList>
            <person name="Giovannelli D."/>
            <person name="Ferriera S."/>
            <person name="Johnson J."/>
            <person name="Kravitz S."/>
            <person name="Perez-Rodriguez I."/>
            <person name="Ricci J."/>
            <person name="O'Brien C."/>
            <person name="Voordeckers J.W."/>
            <person name="Bini E."/>
            <person name="Vetriani C."/>
        </authorList>
    </citation>
    <scope>NUCLEOTIDE SEQUENCE [LARGE SCALE GENOMIC DNA]</scope>
    <source>
        <strain evidence="13 14">TB-2</strain>
    </source>
</reference>
<dbReference type="Gene3D" id="3.90.550.10">
    <property type="entry name" value="Spore Coat Polysaccharide Biosynthesis Protein SpsA, Chain A"/>
    <property type="match status" value="1"/>
</dbReference>
<comment type="catalytic activity">
    <reaction evidence="1 10 11">
        <text>4-CDP-2-C-methyl-D-erythritol 2-phosphate = 2-C-methyl-D-erythritol 2,4-cyclic diphosphate + CMP</text>
        <dbReference type="Rhea" id="RHEA:23864"/>
        <dbReference type="ChEBI" id="CHEBI:57919"/>
        <dbReference type="ChEBI" id="CHEBI:58483"/>
        <dbReference type="ChEBI" id="CHEBI:60377"/>
        <dbReference type="EC" id="4.6.1.12"/>
    </reaction>
</comment>
<feature type="binding site" evidence="10">
    <location>
        <begin position="243"/>
        <end position="244"/>
    </location>
    <ligand>
        <name>4-CDP-2-C-methyl-D-erythritol 2-phosphate</name>
        <dbReference type="ChEBI" id="CHEBI:57919"/>
    </ligand>
</feature>
<feature type="site" description="Positions MEP for the nucleophilic attack" evidence="10">
    <location>
        <position position="191"/>
    </location>
</feature>
<evidence type="ECO:0000256" key="10">
    <source>
        <dbReference type="HAMAP-Rule" id="MF_01520"/>
    </source>
</evidence>
<feature type="binding site" evidence="10">
    <location>
        <begin position="265"/>
        <end position="267"/>
    </location>
    <ligand>
        <name>4-CDP-2-C-methyl-D-erythritol 2-phosphate</name>
        <dbReference type="ChEBI" id="CHEBI:57919"/>
    </ligand>
</feature>
<dbReference type="EMBL" id="ABCJ01000002">
    <property type="protein sequence ID" value="EDM24075.1"/>
    <property type="molecule type" value="Genomic_DNA"/>
</dbReference>
<feature type="binding site" evidence="10">
    <location>
        <position position="348"/>
    </location>
    <ligand>
        <name>4-CDP-2-C-methyl-D-erythritol 2-phosphate</name>
        <dbReference type="ChEBI" id="CHEBI:57919"/>
    </ligand>
</feature>
<evidence type="ECO:0000256" key="7">
    <source>
        <dbReference type="ARBA" id="ARBA00023229"/>
    </source>
</evidence>
<dbReference type="HAMAP" id="MF_01520">
    <property type="entry name" value="IspDF"/>
    <property type="match status" value="1"/>
</dbReference>
<feature type="site" description="Positions MEP for the nucleophilic attack" evidence="10">
    <location>
        <position position="139"/>
    </location>
</feature>
<keyword evidence="9 10" id="KW-0511">Multifunctional enzyme</keyword>
<gene>
    <name evidence="10 13" type="primary">ispDF</name>
    <name evidence="13" type="ORF">CMTB2_07466</name>
</gene>
<evidence type="ECO:0000259" key="12">
    <source>
        <dbReference type="Pfam" id="PF02542"/>
    </source>
</evidence>
<dbReference type="Pfam" id="PF01128">
    <property type="entry name" value="IspD"/>
    <property type="match status" value="1"/>
</dbReference>
<dbReference type="EC" id="4.6.1.12" evidence="10"/>
<name>A0AAI9AIC5_9BACT</name>
<dbReference type="GO" id="GO:0016114">
    <property type="term" value="P:terpenoid biosynthetic process"/>
    <property type="evidence" value="ECO:0007669"/>
    <property type="project" value="InterPro"/>
</dbReference>
<dbReference type="FunFam" id="3.30.1330.50:FF:000003">
    <property type="entry name" value="2-C-methyl-D-erythritol 2,4-cyclodiphosphate synthase"/>
    <property type="match status" value="1"/>
</dbReference>
<evidence type="ECO:0000313" key="13">
    <source>
        <dbReference type="EMBL" id="EDM24075.1"/>
    </source>
</evidence>
<comment type="similarity">
    <text evidence="11">Belongs to the IspF family.</text>
</comment>
<feature type="binding site" evidence="10">
    <location>
        <position position="251"/>
    </location>
    <ligand>
        <name>a divalent metal cation</name>
        <dbReference type="ChEBI" id="CHEBI:60240"/>
    </ligand>
</feature>
<keyword evidence="6 10" id="KW-0479">Metal-binding</keyword>
<evidence type="ECO:0000256" key="8">
    <source>
        <dbReference type="ARBA" id="ARBA00023239"/>
    </source>
</evidence>
<dbReference type="NCBIfam" id="TIGR00151">
    <property type="entry name" value="ispF"/>
    <property type="match status" value="1"/>
</dbReference>
<dbReference type="RefSeq" id="WP_007474075.1">
    <property type="nucleotide sequence ID" value="NZ_ABCJ01000002.1"/>
</dbReference>
<feature type="site" description="Transition state stabilizer" evidence="10">
    <location>
        <position position="339"/>
    </location>
</feature>
<evidence type="ECO:0000256" key="3">
    <source>
        <dbReference type="ARBA" id="ARBA00004709"/>
    </source>
</evidence>
<evidence type="ECO:0000313" key="14">
    <source>
        <dbReference type="Proteomes" id="UP000003288"/>
    </source>
</evidence>
<comment type="cofactor">
    <cofactor evidence="2 10">
        <name>a divalent metal cation</name>
        <dbReference type="ChEBI" id="CHEBI:60240"/>
    </cofactor>
</comment>
<dbReference type="Proteomes" id="UP000003288">
    <property type="component" value="Unassembled WGS sequence"/>
</dbReference>
<feature type="region of interest" description="2-C-methyl-D-erythritol 2,4-cyclodiphosphate synthase" evidence="10">
    <location>
        <begin position="211"/>
        <end position="373"/>
    </location>
</feature>
<protein>
    <recommendedName>
        <fullName evidence="10">Bifunctional enzyme IspD/IspF</fullName>
    </recommendedName>
    <domain>
        <recommendedName>
            <fullName evidence="10">2-C-methyl-D-erythritol 4-phosphate cytidylyltransferase</fullName>
            <ecNumber evidence="10">2.7.7.60</ecNumber>
        </recommendedName>
        <alternativeName>
            <fullName evidence="10">4-diphosphocytidyl-2C-methyl-D-erythritol synthase</fullName>
        </alternativeName>
        <alternativeName>
            <fullName evidence="10">MEP cytidylyltransferase</fullName>
            <shortName evidence="10">MCT</shortName>
        </alternativeName>
    </domain>
    <domain>
        <recommendedName>
            <fullName evidence="10">2-C-methyl-D-erythritol 2,4-cyclodiphosphate synthase</fullName>
            <shortName evidence="10">MECDP-synthase</shortName>
            <shortName evidence="10">MECPP-synthase</shortName>
            <shortName evidence="10">MECPS</shortName>
            <ecNumber evidence="10">4.6.1.12</ecNumber>
        </recommendedName>
    </domain>
</protein>
<evidence type="ECO:0000256" key="1">
    <source>
        <dbReference type="ARBA" id="ARBA00000200"/>
    </source>
</evidence>
<keyword evidence="4 10" id="KW-0808">Transferase</keyword>
<dbReference type="EC" id="2.7.7.60" evidence="10"/>
<dbReference type="CDD" id="cd00554">
    <property type="entry name" value="MECDP_synthase"/>
    <property type="match status" value="1"/>
</dbReference>
<keyword evidence="7 10" id="KW-0414">Isoprene biosynthesis</keyword>
<feature type="site" description="Transition state stabilizer" evidence="10">
    <location>
        <position position="22"/>
    </location>
</feature>
<dbReference type="InterPro" id="IPR026596">
    <property type="entry name" value="IspD/F"/>
</dbReference>
<dbReference type="HAMAP" id="MF_00107">
    <property type="entry name" value="IspF"/>
    <property type="match status" value="1"/>
</dbReference>
<evidence type="ECO:0000256" key="2">
    <source>
        <dbReference type="ARBA" id="ARBA00001968"/>
    </source>
</evidence>
<feature type="domain" description="2-C-methyl-D-erythritol 2,4-cyclodiphosphate synthase" evidence="12">
    <location>
        <begin position="212"/>
        <end position="360"/>
    </location>
</feature>
<dbReference type="InterPro" id="IPR020555">
    <property type="entry name" value="MECDP_synthase_CS"/>
</dbReference>
<comment type="catalytic activity">
    <reaction evidence="10">
        <text>2-C-methyl-D-erythritol 4-phosphate + CTP + H(+) = 4-CDP-2-C-methyl-D-erythritol + diphosphate</text>
        <dbReference type="Rhea" id="RHEA:13429"/>
        <dbReference type="ChEBI" id="CHEBI:15378"/>
        <dbReference type="ChEBI" id="CHEBI:33019"/>
        <dbReference type="ChEBI" id="CHEBI:37563"/>
        <dbReference type="ChEBI" id="CHEBI:57823"/>
        <dbReference type="ChEBI" id="CHEBI:58262"/>
        <dbReference type="EC" id="2.7.7.60"/>
    </reaction>
</comment>
<dbReference type="PANTHER" id="PTHR43181">
    <property type="entry name" value="2-C-METHYL-D-ERYTHRITOL 2,4-CYCLODIPHOSPHATE SYNTHASE, CHLOROPLASTIC"/>
    <property type="match status" value="1"/>
</dbReference>
<sequence>MDISLIVLSAGNSTRFNYNVKKQWIRIENKPLWLFVADRLNNFYNFKKTIITANNEEIILYEKLSNYEIVSGDKERQLSLKNALNKIDSEFVMVTDVARACVSEKIIKNLIDNIKDYDCCVPFLKPVDTVVFEDKTINREKVKLIQTPQLSKTEVLKKALNTDTLFTDERAAIENIRGKIKYIAGDEEAKKITYFKDLNLPCLKPPSKNIFSGIGYDTHKFEENKEMYLGGVKIDVNYGFKAHSDGDVLIHSLIDALLGAAGYGDIGDFFPDTDEKYKNISSIELLKKVLDIIKKTGFEIVNADVTIIAEKPKLKNYKTKIQRKLSKLLNAPVNIKATTNEKMGYIGREEGVSVISIVNLKYKDWYEDYNSRK</sequence>
<proteinExistence type="inferred from homology"/>
<comment type="caution">
    <text evidence="13">The sequence shown here is derived from an EMBL/GenBank/DDBJ whole genome shotgun (WGS) entry which is preliminary data.</text>
</comment>
<dbReference type="SUPFAM" id="SSF69765">
    <property type="entry name" value="IpsF-like"/>
    <property type="match status" value="1"/>
</dbReference>
<feature type="binding site" evidence="10">
    <location>
        <position position="217"/>
    </location>
    <ligand>
        <name>a divalent metal cation</name>
        <dbReference type="ChEBI" id="CHEBI:60240"/>
    </ligand>
</feature>
<dbReference type="PANTHER" id="PTHR43181:SF1">
    <property type="entry name" value="2-C-METHYL-D-ERYTHRITOL 2,4-CYCLODIPHOSPHATE SYNTHASE, CHLOROPLASTIC"/>
    <property type="match status" value="1"/>
</dbReference>
<dbReference type="GO" id="GO:0019288">
    <property type="term" value="P:isopentenyl diphosphate biosynthetic process, methylerythritol 4-phosphate pathway"/>
    <property type="evidence" value="ECO:0007669"/>
    <property type="project" value="UniProtKB-UniRule"/>
</dbReference>
<dbReference type="GO" id="GO:0008685">
    <property type="term" value="F:2-C-methyl-D-erythritol 2,4-cyclodiphosphate synthase activity"/>
    <property type="evidence" value="ECO:0007669"/>
    <property type="project" value="UniProtKB-UniRule"/>
</dbReference>
<feature type="binding site" evidence="10">
    <location>
        <begin position="270"/>
        <end position="274"/>
    </location>
    <ligand>
        <name>4-CDP-2-C-methyl-D-erythritol 2-phosphate</name>
        <dbReference type="ChEBI" id="CHEBI:57919"/>
    </ligand>
</feature>
<dbReference type="Gene3D" id="3.30.1330.50">
    <property type="entry name" value="2-C-methyl-D-erythritol 2,4-cyclodiphosphate synthase"/>
    <property type="match status" value="1"/>
</dbReference>
<organism evidence="13 14">
    <name type="scientific">Caminibacter mediatlanticus TB-2</name>
    <dbReference type="NCBI Taxonomy" id="391592"/>
    <lineage>
        <taxon>Bacteria</taxon>
        <taxon>Pseudomonadati</taxon>
        <taxon>Campylobacterota</taxon>
        <taxon>Epsilonproteobacteria</taxon>
        <taxon>Nautiliales</taxon>
        <taxon>Nautiliaceae</taxon>
        <taxon>Caminibacter</taxon>
    </lineage>
</organism>
<dbReference type="InterPro" id="IPR034683">
    <property type="entry name" value="IspD/TarI"/>
</dbReference>
<dbReference type="Pfam" id="PF02542">
    <property type="entry name" value="YgbB"/>
    <property type="match status" value="1"/>
</dbReference>
<dbReference type="SUPFAM" id="SSF53448">
    <property type="entry name" value="Nucleotide-diphospho-sugar transferases"/>
    <property type="match status" value="1"/>
</dbReference>
<dbReference type="CDD" id="cd02516">
    <property type="entry name" value="CDP-ME_synthetase"/>
    <property type="match status" value="1"/>
</dbReference>
<dbReference type="PROSITE" id="PS01350">
    <property type="entry name" value="ISPF"/>
    <property type="match status" value="1"/>
</dbReference>
<comment type="function">
    <text evidence="10">Bifunctional enzyme that catalyzes the formation of 4-diphosphocytidyl-2-C-methyl-D-erythritol from CTP and 2-C-methyl-D-erythritol 4-phosphate (MEP) (IspD), and catalyzes the conversion of 4-diphosphocytidyl-2-C-methyl-D-erythritol 2-phosphate (CDP-ME2P) to 2-C-methyl-D-erythritol 2,4-cyclodiphosphate (ME-CPP) with a corresponding release of cytidine 5-monophosphate (CMP) (IspF).</text>
</comment>
<comment type="caution">
    <text evidence="10">Lacks conserved residue(s) required for the propagation of feature annotation.</text>
</comment>
<dbReference type="GO" id="GO:0050518">
    <property type="term" value="F:2-C-methyl-D-erythritol 4-phosphate cytidylyltransferase activity"/>
    <property type="evidence" value="ECO:0007669"/>
    <property type="project" value="UniProtKB-UniRule"/>
</dbReference>
<evidence type="ECO:0000256" key="4">
    <source>
        <dbReference type="ARBA" id="ARBA00022679"/>
    </source>
</evidence>
<keyword evidence="8 10" id="KW-0456">Lyase</keyword>
<feature type="region of interest" description="2-C-methyl-D-erythritol 4-phosphate cytidylyltransferase" evidence="10">
    <location>
        <begin position="1"/>
        <end position="210"/>
    </location>
</feature>
<feature type="binding site" evidence="10">
    <location>
        <begin position="338"/>
        <end position="341"/>
    </location>
    <ligand>
        <name>4-CDP-2-C-methyl-D-erythritol 2-phosphate</name>
        <dbReference type="ChEBI" id="CHEBI:57919"/>
    </ligand>
</feature>
<dbReference type="InterPro" id="IPR036571">
    <property type="entry name" value="MECDP_synthase_sf"/>
</dbReference>
<evidence type="ECO:0000256" key="6">
    <source>
        <dbReference type="ARBA" id="ARBA00022723"/>
    </source>
</evidence>